<sequence length="719" mass="84738">MKSISVIVTYYNSEDYIERCLSSLKQQRFQDFELILVNDGSTDQSKTIASHYLQDWDITVKEIDLEQNTGHAHARNVALKEIDAPYFIFIDSDDYLASYALSFYMKKIRHYDALIAPIHSFTLDIPQYVDQNLVKVEFLKTENKSNQFLRKHSVCNIVFKTAIARGHNLQFSEDLNVFIDWSFVLEFIKYADNFVRISRFPFYIKGEIYDPFLKPTLSQQEFSIVFSDYVSSFADSIKRAPNKENKRFIKNKMRHLYKYSFEPSLRKTDERYENHSELLPKVTRSLIFNIFKNEKPLFIFESLMLMLNKRDTAHKINKLRKNTRLLKSVALGRKNKNRAHYQLTDSEDKVSPHTIVFEAFGGKNYSDSPKYVYEYMMKHHPNYEFIWVFKKPGNVYLPGPAKKVKKGSAAYYEAYSKAKYWVANARLPLYLNKKPNQVYIQTWHGTPLKRLANDMKVIRMPGTTTDNYKRNFREETGRWDYLVSPNAYSTKIFETAFWMPPEKILEVGYPRNDLLVNRANDDAYIQELKESLNLPQDKKVIMYAPTWRDDEFVKKGKYLFDLKIDLDNLQQKLGDEYVILLRMHYLISNALDLRGYEDFAIDVSNYSDISELYLVSDCLITDYSSVFFDYGVLKRPQIFFAYDLDKYGQDLRGFYLDYNNDLPGPIYQDAYKLAEDLKNLDQIEAEYKDKIERFYNDFCALEDGASSRAIADIITRKQS</sequence>
<dbReference type="RefSeq" id="WP_107545216.1">
    <property type="nucleotide sequence ID" value="NZ_PZFQ01000033.1"/>
</dbReference>
<dbReference type="Proteomes" id="UP000241960">
    <property type="component" value="Unassembled WGS sequence"/>
</dbReference>
<dbReference type="Gene3D" id="3.90.550.10">
    <property type="entry name" value="Spore Coat Polysaccharide Biosynthesis Protein SpsA, Chain A"/>
    <property type="match status" value="1"/>
</dbReference>
<dbReference type="Gene3D" id="3.40.50.11820">
    <property type="match status" value="1"/>
</dbReference>
<gene>
    <name evidence="8" type="ORF">BU058_09815</name>
</gene>
<reference evidence="8 9" key="1">
    <citation type="journal article" date="2016" name="Front. Microbiol.">
        <title>Comprehensive Phylogenetic Analysis of Bovine Non-aureus Staphylococci Species Based on Whole-Genome Sequencing.</title>
        <authorList>
            <person name="Naushad S."/>
            <person name="Barkema H.W."/>
            <person name="Luby C."/>
            <person name="Condas L.A."/>
            <person name="Nobrega D.B."/>
            <person name="Carson D.A."/>
            <person name="De Buck J."/>
        </authorList>
    </citation>
    <scope>NUCLEOTIDE SEQUENCE [LARGE SCALE GENOMIC DNA]</scope>
    <source>
        <strain evidence="8 9">SNUC 1231</strain>
    </source>
</reference>
<dbReference type="SUPFAM" id="SSF53448">
    <property type="entry name" value="Nucleotide-diphospho-sugar transferases"/>
    <property type="match status" value="1"/>
</dbReference>
<dbReference type="InterPro" id="IPR007554">
    <property type="entry name" value="Glycerophosphate_synth"/>
</dbReference>
<evidence type="ECO:0000256" key="6">
    <source>
        <dbReference type="ARBA" id="ARBA00023136"/>
    </source>
</evidence>
<comment type="subcellular location">
    <subcellularLocation>
        <location evidence="1">Cell membrane</location>
        <topology evidence="1">Peripheral membrane protein</topology>
    </subcellularLocation>
</comment>
<dbReference type="PANTHER" id="PTHR37316:SF3">
    <property type="entry name" value="TEICHOIC ACID GLYCEROL-PHOSPHATE TRANSFERASE"/>
    <property type="match status" value="1"/>
</dbReference>
<dbReference type="GO" id="GO:0005886">
    <property type="term" value="C:plasma membrane"/>
    <property type="evidence" value="ECO:0007669"/>
    <property type="project" value="UniProtKB-SubCell"/>
</dbReference>
<dbReference type="InterPro" id="IPR043148">
    <property type="entry name" value="TagF_C"/>
</dbReference>
<comment type="similarity">
    <text evidence="2">Belongs to the CDP-glycerol glycerophosphotransferase family.</text>
</comment>
<dbReference type="PANTHER" id="PTHR37316">
    <property type="entry name" value="TEICHOIC ACID GLYCEROL-PHOSPHATE PRIMASE"/>
    <property type="match status" value="1"/>
</dbReference>
<evidence type="ECO:0000256" key="5">
    <source>
        <dbReference type="ARBA" id="ARBA00022944"/>
    </source>
</evidence>
<dbReference type="AlphaFoldDB" id="A0A9Q6MU58"/>
<dbReference type="InterPro" id="IPR029044">
    <property type="entry name" value="Nucleotide-diphossugar_trans"/>
</dbReference>
<protein>
    <submittedName>
        <fullName evidence="8">CDP-glycerol:glycerophosphate glycerophosphotransferase</fullName>
    </submittedName>
</protein>
<dbReference type="Pfam" id="PF00535">
    <property type="entry name" value="Glycos_transf_2"/>
    <property type="match status" value="1"/>
</dbReference>
<organism evidence="8 9">
    <name type="scientific">Staphylococcus succinus</name>
    <dbReference type="NCBI Taxonomy" id="61015"/>
    <lineage>
        <taxon>Bacteria</taxon>
        <taxon>Bacillati</taxon>
        <taxon>Bacillota</taxon>
        <taxon>Bacilli</taxon>
        <taxon>Bacillales</taxon>
        <taxon>Staphylococcaceae</taxon>
        <taxon>Staphylococcus</taxon>
    </lineage>
</organism>
<evidence type="ECO:0000313" key="8">
    <source>
        <dbReference type="EMBL" id="PTI74791.1"/>
    </source>
</evidence>
<dbReference type="SUPFAM" id="SSF53756">
    <property type="entry name" value="UDP-Glycosyltransferase/glycogen phosphorylase"/>
    <property type="match status" value="1"/>
</dbReference>
<name>A0A9Q6MU58_9STAP</name>
<dbReference type="GO" id="GO:0019350">
    <property type="term" value="P:teichoic acid biosynthetic process"/>
    <property type="evidence" value="ECO:0007669"/>
    <property type="project" value="UniProtKB-KW"/>
</dbReference>
<dbReference type="InterPro" id="IPR043149">
    <property type="entry name" value="TagF_N"/>
</dbReference>
<keyword evidence="3" id="KW-1003">Cell membrane</keyword>
<keyword evidence="5" id="KW-0777">Teichoic acid biosynthesis</keyword>
<evidence type="ECO:0000256" key="4">
    <source>
        <dbReference type="ARBA" id="ARBA00022679"/>
    </source>
</evidence>
<proteinExistence type="inferred from homology"/>
<keyword evidence="6" id="KW-0472">Membrane</keyword>
<dbReference type="InterPro" id="IPR051612">
    <property type="entry name" value="Teichoic_Acid_Biosynth"/>
</dbReference>
<evidence type="ECO:0000256" key="1">
    <source>
        <dbReference type="ARBA" id="ARBA00004202"/>
    </source>
</evidence>
<dbReference type="CDD" id="cd00761">
    <property type="entry name" value="Glyco_tranf_GTA_type"/>
    <property type="match status" value="1"/>
</dbReference>
<feature type="domain" description="Glycosyltransferase 2-like" evidence="7">
    <location>
        <begin position="5"/>
        <end position="159"/>
    </location>
</feature>
<dbReference type="EMBL" id="PZFQ01000033">
    <property type="protein sequence ID" value="PTI74791.1"/>
    <property type="molecule type" value="Genomic_DNA"/>
</dbReference>
<evidence type="ECO:0000256" key="3">
    <source>
        <dbReference type="ARBA" id="ARBA00022475"/>
    </source>
</evidence>
<evidence type="ECO:0000256" key="2">
    <source>
        <dbReference type="ARBA" id="ARBA00010488"/>
    </source>
</evidence>
<dbReference type="InterPro" id="IPR001173">
    <property type="entry name" value="Glyco_trans_2-like"/>
</dbReference>
<dbReference type="GO" id="GO:0047355">
    <property type="term" value="F:CDP-glycerol glycerophosphotransferase activity"/>
    <property type="evidence" value="ECO:0007669"/>
    <property type="project" value="InterPro"/>
</dbReference>
<dbReference type="Pfam" id="PF04464">
    <property type="entry name" value="Glyphos_transf"/>
    <property type="match status" value="1"/>
</dbReference>
<evidence type="ECO:0000259" key="7">
    <source>
        <dbReference type="Pfam" id="PF00535"/>
    </source>
</evidence>
<comment type="caution">
    <text evidence="8">The sequence shown here is derived from an EMBL/GenBank/DDBJ whole genome shotgun (WGS) entry which is preliminary data.</text>
</comment>
<evidence type="ECO:0000313" key="9">
    <source>
        <dbReference type="Proteomes" id="UP000241960"/>
    </source>
</evidence>
<accession>A0A9Q6MU58</accession>
<dbReference type="Gene3D" id="3.40.50.12580">
    <property type="match status" value="1"/>
</dbReference>
<keyword evidence="4" id="KW-0808">Transferase</keyword>